<proteinExistence type="predicted"/>
<dbReference type="Pfam" id="PF00481">
    <property type="entry name" value="PP2C"/>
    <property type="match status" value="1"/>
</dbReference>
<dbReference type="PANTHER" id="PTHR47992">
    <property type="entry name" value="PROTEIN PHOSPHATASE"/>
    <property type="match status" value="1"/>
</dbReference>
<reference evidence="2 3" key="1">
    <citation type="journal article" date="2015" name="Genome Biol. Evol.">
        <title>Comparative Genomics of a Bacterivorous Green Alga Reveals Evolutionary Causalities and Consequences of Phago-Mixotrophic Mode of Nutrition.</title>
        <authorList>
            <person name="Burns J.A."/>
            <person name="Paasch A."/>
            <person name="Narechania A."/>
            <person name="Kim E."/>
        </authorList>
    </citation>
    <scope>NUCLEOTIDE SEQUENCE [LARGE SCALE GENOMIC DNA]</scope>
    <source>
        <strain evidence="2 3">PLY_AMNH</strain>
    </source>
</reference>
<keyword evidence="3" id="KW-1185">Reference proteome</keyword>
<dbReference type="GO" id="GO:0004722">
    <property type="term" value="F:protein serine/threonine phosphatase activity"/>
    <property type="evidence" value="ECO:0007669"/>
    <property type="project" value="InterPro"/>
</dbReference>
<evidence type="ECO:0000313" key="3">
    <source>
        <dbReference type="Proteomes" id="UP001190700"/>
    </source>
</evidence>
<gene>
    <name evidence="2" type="ORF">CYMTET_34500</name>
</gene>
<dbReference type="AlphaFoldDB" id="A0AAE0FB07"/>
<dbReference type="EMBL" id="LGRX02021734">
    <property type="protein sequence ID" value="KAK3256362.1"/>
    <property type="molecule type" value="Genomic_DNA"/>
</dbReference>
<feature type="non-terminal residue" evidence="2">
    <location>
        <position position="1"/>
    </location>
</feature>
<evidence type="ECO:0000259" key="1">
    <source>
        <dbReference type="PROSITE" id="PS51746"/>
    </source>
</evidence>
<dbReference type="InterPro" id="IPR036457">
    <property type="entry name" value="PPM-type-like_dom_sf"/>
</dbReference>
<evidence type="ECO:0000313" key="2">
    <source>
        <dbReference type="EMBL" id="KAK3256362.1"/>
    </source>
</evidence>
<feature type="domain" description="PPM-type phosphatase" evidence="1">
    <location>
        <begin position="1"/>
        <end position="107"/>
    </location>
</feature>
<accession>A0AAE0FB07</accession>
<dbReference type="Gene3D" id="3.60.40.10">
    <property type="entry name" value="PPM-type phosphatase domain"/>
    <property type="match status" value="1"/>
</dbReference>
<organism evidence="2 3">
    <name type="scientific">Cymbomonas tetramitiformis</name>
    <dbReference type="NCBI Taxonomy" id="36881"/>
    <lineage>
        <taxon>Eukaryota</taxon>
        <taxon>Viridiplantae</taxon>
        <taxon>Chlorophyta</taxon>
        <taxon>Pyramimonadophyceae</taxon>
        <taxon>Pyramimonadales</taxon>
        <taxon>Pyramimonadaceae</taxon>
        <taxon>Cymbomonas</taxon>
    </lineage>
</organism>
<comment type="caution">
    <text evidence="2">The sequence shown here is derived from an EMBL/GenBank/DDBJ whole genome shotgun (WGS) entry which is preliminary data.</text>
</comment>
<dbReference type="InterPro" id="IPR015655">
    <property type="entry name" value="PP2C"/>
</dbReference>
<name>A0AAE0FB07_9CHLO</name>
<dbReference type="InterPro" id="IPR001932">
    <property type="entry name" value="PPM-type_phosphatase-like_dom"/>
</dbReference>
<dbReference type="SUPFAM" id="SSF81606">
    <property type="entry name" value="PP2C-like"/>
    <property type="match status" value="1"/>
</dbReference>
<dbReference type="Proteomes" id="UP001190700">
    <property type="component" value="Unassembled WGS sequence"/>
</dbReference>
<dbReference type="PROSITE" id="PS51746">
    <property type="entry name" value="PPM_2"/>
    <property type="match status" value="1"/>
</dbReference>
<sequence length="134" mass="14103">AEDSGEHGPSRGSQLTRVAGTARCLEARGGQVDGIIAEPEITTRTLTAADEFVVIACDGLWDALTHEQVIAVIQDTVKQPAMSAQRLVTEAITSGSTDNVTAIVAFLKPGGSHELVSVRSHAGEIVRKPLEDDD</sequence>
<protein>
    <recommendedName>
        <fullName evidence="1">PPM-type phosphatase domain-containing protein</fullName>
    </recommendedName>
</protein>
<dbReference type="CDD" id="cd00143">
    <property type="entry name" value="PP2Cc"/>
    <property type="match status" value="1"/>
</dbReference>